<proteinExistence type="predicted"/>
<feature type="domain" description="DUF6997" evidence="2">
    <location>
        <begin position="78"/>
        <end position="248"/>
    </location>
</feature>
<reference evidence="3" key="1">
    <citation type="journal article" date="2020" name="Nature">
        <title>Giant virus diversity and host interactions through global metagenomics.</title>
        <authorList>
            <person name="Schulz F."/>
            <person name="Roux S."/>
            <person name="Paez-Espino D."/>
            <person name="Jungbluth S."/>
            <person name="Walsh D.A."/>
            <person name="Denef V.J."/>
            <person name="McMahon K.D."/>
            <person name="Konstantinidis K.T."/>
            <person name="Eloe-Fadrosh E.A."/>
            <person name="Kyrpides N.C."/>
            <person name="Woyke T."/>
        </authorList>
    </citation>
    <scope>NUCLEOTIDE SEQUENCE</scope>
    <source>
        <strain evidence="3">GVMAG-S-3300013286-35</strain>
    </source>
</reference>
<protein>
    <submittedName>
        <fullName evidence="3">Uncharacterized protein</fullName>
    </submittedName>
</protein>
<dbReference type="EMBL" id="MN740992">
    <property type="protein sequence ID" value="QHU21829.1"/>
    <property type="molecule type" value="Genomic_DNA"/>
</dbReference>
<dbReference type="InterPro" id="IPR054265">
    <property type="entry name" value="DUF6996"/>
</dbReference>
<feature type="domain" description="DUF6996" evidence="1">
    <location>
        <begin position="20"/>
        <end position="75"/>
    </location>
</feature>
<organism evidence="3">
    <name type="scientific">viral metagenome</name>
    <dbReference type="NCBI Taxonomy" id="1070528"/>
    <lineage>
        <taxon>unclassified sequences</taxon>
        <taxon>metagenomes</taxon>
        <taxon>organismal metagenomes</taxon>
    </lineage>
</organism>
<dbReference type="AlphaFoldDB" id="A0A6C0KW63"/>
<name>A0A6C0KW63_9ZZZZ</name>
<accession>A0A6C0KW63</accession>
<dbReference type="Pfam" id="PF22518">
    <property type="entry name" value="DUF6997"/>
    <property type="match status" value="1"/>
</dbReference>
<dbReference type="InterPro" id="IPR054266">
    <property type="entry name" value="DUF6997"/>
</dbReference>
<evidence type="ECO:0000259" key="2">
    <source>
        <dbReference type="Pfam" id="PF22518"/>
    </source>
</evidence>
<evidence type="ECO:0000313" key="3">
    <source>
        <dbReference type="EMBL" id="QHU21829.1"/>
    </source>
</evidence>
<dbReference type="Pfam" id="PF22515">
    <property type="entry name" value="DUF6996"/>
    <property type="match status" value="1"/>
</dbReference>
<sequence length="252" mass="28270">MTEPWDHILTTLGYKGAAELIVTADQIKECGKTWKGSANQFEPRLLCYQTSAALRPATFKKHGLNILPIKNGTYLLCKMNVYQALDYGDVVPVVITQDTSSVMLGIGGSETSLIDNMRYSGVFERSEILGEKITHGPLLNGRHRVSLEMRLGTRDISVAGVQYETDSCFESAHKILIIEGKSSARPIDSFNIRQLYFPFREAMRLAVGKKEVLCLFVHCLGSVIHVWTYTFTDVMRMDSITLKGHYAYKFSS</sequence>
<evidence type="ECO:0000259" key="1">
    <source>
        <dbReference type="Pfam" id="PF22515"/>
    </source>
</evidence>